<keyword evidence="2" id="KW-1185">Reference proteome</keyword>
<dbReference type="Pfam" id="PF14125">
    <property type="entry name" value="DUF4292"/>
    <property type="match status" value="1"/>
</dbReference>
<organism evidence="1 2">
    <name type="scientific">Leptobacterium flavescens</name>
    <dbReference type="NCBI Taxonomy" id="472055"/>
    <lineage>
        <taxon>Bacteria</taxon>
        <taxon>Pseudomonadati</taxon>
        <taxon>Bacteroidota</taxon>
        <taxon>Flavobacteriia</taxon>
        <taxon>Flavobacteriales</taxon>
        <taxon>Flavobacteriaceae</taxon>
        <taxon>Leptobacterium</taxon>
    </lineage>
</organism>
<protein>
    <submittedName>
        <fullName evidence="1">DUF4292 domain-containing protein</fullName>
    </submittedName>
</protein>
<dbReference type="InterPro" id="IPR025634">
    <property type="entry name" value="DUF4292"/>
</dbReference>
<proteinExistence type="predicted"/>
<evidence type="ECO:0000313" key="1">
    <source>
        <dbReference type="EMBL" id="NER13210.1"/>
    </source>
</evidence>
<comment type="caution">
    <text evidence="1">The sequence shown here is derived from an EMBL/GenBank/DDBJ whole genome shotgun (WGS) entry which is preliminary data.</text>
</comment>
<accession>A0A6P0ULB3</accession>
<reference evidence="1 2" key="1">
    <citation type="submission" date="2020-01" db="EMBL/GenBank/DDBJ databases">
        <title>Leptobacterium flavescens.</title>
        <authorList>
            <person name="Wang G."/>
        </authorList>
    </citation>
    <scope>NUCLEOTIDE SEQUENCE [LARGE SCALE GENOMIC DNA]</scope>
    <source>
        <strain evidence="1 2">KCTC 22160</strain>
    </source>
</reference>
<dbReference type="RefSeq" id="WP_163606206.1">
    <property type="nucleotide sequence ID" value="NZ_JAABOO010000001.1"/>
</dbReference>
<dbReference type="AlphaFoldDB" id="A0A6P0ULB3"/>
<dbReference type="PROSITE" id="PS51257">
    <property type="entry name" value="PROKAR_LIPOPROTEIN"/>
    <property type="match status" value="1"/>
</dbReference>
<dbReference type="Gene3D" id="2.50.20.10">
    <property type="entry name" value="Lipoprotein localisation LolA/LolB/LppX"/>
    <property type="match status" value="1"/>
</dbReference>
<dbReference type="EMBL" id="JAABOO010000001">
    <property type="protein sequence ID" value="NER13210.1"/>
    <property type="molecule type" value="Genomic_DNA"/>
</dbReference>
<dbReference type="Proteomes" id="UP000468581">
    <property type="component" value="Unassembled WGS sequence"/>
</dbReference>
<evidence type="ECO:0000313" key="2">
    <source>
        <dbReference type="Proteomes" id="UP000468581"/>
    </source>
</evidence>
<sequence>MKGYILKPVVVLMALALGLQSCKTNKRIVEEGTADRLPVKTIIRNHDDNKLDFKTIRGRIKIEFDDGYQSQSHNLSFRMEKDKAIWLSATLSLAKAYITPTRVSFYNKLQNEFFDGDFSYLSNLLGTELDFNKVQNMLLGEAIFDLKDEKYRASVVNNNYQLKPSREFDLFKRLFLIEPSNYKMSLQQISQPEVNRVLNIDYKAYQKVENKVFPERIVITAEEADSKVKIEIDYRNVEFNQRVSFPYKIPKGFKEIVLK</sequence>
<gene>
    <name evidence="1" type="ORF">GWK08_07150</name>
</gene>
<name>A0A6P0ULB3_9FLAO</name>